<name>A0AAW2T5H3_SESRA</name>
<dbReference type="EMBL" id="JACGWJ010000009">
    <property type="protein sequence ID" value="KAL0400018.1"/>
    <property type="molecule type" value="Genomic_DNA"/>
</dbReference>
<accession>A0AAW2T5H3</accession>
<dbReference type="InterPro" id="IPR015424">
    <property type="entry name" value="PyrdxlP-dep_Trfase"/>
</dbReference>
<dbReference type="GO" id="GO:0004838">
    <property type="term" value="F:L-tyrosine-2-oxoglutarate transaminase activity"/>
    <property type="evidence" value="ECO:0007669"/>
    <property type="project" value="TreeGrafter"/>
</dbReference>
<dbReference type="AlphaFoldDB" id="A0AAW2T5H3"/>
<dbReference type="PANTHER" id="PTHR45744:SF11">
    <property type="entry name" value="TYROSINE AMINOTRANSFERASE"/>
    <property type="match status" value="1"/>
</dbReference>
<comment type="caution">
    <text evidence="1">The sequence shown here is derived from an EMBL/GenBank/DDBJ whole genome shotgun (WGS) entry which is preliminary data.</text>
</comment>
<evidence type="ECO:0000313" key="1">
    <source>
        <dbReference type="EMBL" id="KAL0400018.1"/>
    </source>
</evidence>
<dbReference type="PANTHER" id="PTHR45744">
    <property type="entry name" value="TYROSINE AMINOTRANSFERASE"/>
    <property type="match status" value="1"/>
</dbReference>
<reference evidence="1" key="1">
    <citation type="submission" date="2020-06" db="EMBL/GenBank/DDBJ databases">
        <authorList>
            <person name="Li T."/>
            <person name="Hu X."/>
            <person name="Zhang T."/>
            <person name="Song X."/>
            <person name="Zhang H."/>
            <person name="Dai N."/>
            <person name="Sheng W."/>
            <person name="Hou X."/>
            <person name="Wei L."/>
        </authorList>
    </citation>
    <scope>NUCLEOTIDE SEQUENCE</scope>
    <source>
        <strain evidence="1">G02</strain>
        <tissue evidence="1">Leaf</tissue>
    </source>
</reference>
<dbReference type="GO" id="GO:0006572">
    <property type="term" value="P:L-tyrosine catabolic process"/>
    <property type="evidence" value="ECO:0007669"/>
    <property type="project" value="TreeGrafter"/>
</dbReference>
<gene>
    <name evidence="1" type="ORF">Sradi_2345100</name>
</gene>
<sequence>MENGGTPRNHWRLKRNEELTQASALTIRGVLNMLTEHLNASDPRPVIQMGQGDPSAFPSFRTTPLAEDAVWAALRSAIFNGYSSTVGIPPARR</sequence>
<reference evidence="1" key="2">
    <citation type="journal article" date="2024" name="Plant">
        <title>Genomic evolution and insights into agronomic trait innovations of Sesamum species.</title>
        <authorList>
            <person name="Miao H."/>
            <person name="Wang L."/>
            <person name="Qu L."/>
            <person name="Liu H."/>
            <person name="Sun Y."/>
            <person name="Le M."/>
            <person name="Wang Q."/>
            <person name="Wei S."/>
            <person name="Zheng Y."/>
            <person name="Lin W."/>
            <person name="Duan Y."/>
            <person name="Cao H."/>
            <person name="Xiong S."/>
            <person name="Wang X."/>
            <person name="Wei L."/>
            <person name="Li C."/>
            <person name="Ma Q."/>
            <person name="Ju M."/>
            <person name="Zhao R."/>
            <person name="Li G."/>
            <person name="Mu C."/>
            <person name="Tian Q."/>
            <person name="Mei H."/>
            <person name="Zhang T."/>
            <person name="Gao T."/>
            <person name="Zhang H."/>
        </authorList>
    </citation>
    <scope>NUCLEOTIDE SEQUENCE</scope>
    <source>
        <strain evidence="1">G02</strain>
    </source>
</reference>
<keyword evidence="1" id="KW-0808">Transferase</keyword>
<proteinExistence type="predicted"/>
<keyword evidence="1" id="KW-0032">Aminotransferase</keyword>
<protein>
    <submittedName>
        <fullName evidence="1">Tyrosine aminotransferase</fullName>
    </submittedName>
</protein>
<dbReference type="SUPFAM" id="SSF53383">
    <property type="entry name" value="PLP-dependent transferases"/>
    <property type="match status" value="1"/>
</dbReference>
<organism evidence="1">
    <name type="scientific">Sesamum radiatum</name>
    <name type="common">Black benniseed</name>
    <dbReference type="NCBI Taxonomy" id="300843"/>
    <lineage>
        <taxon>Eukaryota</taxon>
        <taxon>Viridiplantae</taxon>
        <taxon>Streptophyta</taxon>
        <taxon>Embryophyta</taxon>
        <taxon>Tracheophyta</taxon>
        <taxon>Spermatophyta</taxon>
        <taxon>Magnoliopsida</taxon>
        <taxon>eudicotyledons</taxon>
        <taxon>Gunneridae</taxon>
        <taxon>Pentapetalae</taxon>
        <taxon>asterids</taxon>
        <taxon>lamiids</taxon>
        <taxon>Lamiales</taxon>
        <taxon>Pedaliaceae</taxon>
        <taxon>Sesamum</taxon>
    </lineage>
</organism>